<evidence type="ECO:0000313" key="4">
    <source>
        <dbReference type="Proteomes" id="UP000789595"/>
    </source>
</evidence>
<dbReference type="AlphaFoldDB" id="A0A7S4E873"/>
<sequence length="285" mass="31116">MRAACTLLLLRLAAGLKLGALFGAKPRTNDDMRGLSSLAVKGVCAHRWAHSTNDAHATLAPIARAFDDLKSNYRDALVPELAPPAASTELRVSDGGFHCYAAGTTRAMRWLYAADSETLDLFRPLAQHFLPAMEASVYSGGWEAENSVQLSAASFISIVGAKAGITDDIARWHEDWGPCQDHEAFSVLLPLRDTRPAPDAYRLEYRTWDCIDEVKVYDYELGDAIVVDGRAPHRTAPFSAGDLAKVNGERVLVCLNFASTQPSARPAQIQVMESQTPHFYELAPS</sequence>
<dbReference type="OrthoDB" id="10675844at2759"/>
<name>A0A7S4E873_9STRA</name>
<evidence type="ECO:0000313" key="3">
    <source>
        <dbReference type="EMBL" id="CAH0372044.1"/>
    </source>
</evidence>
<gene>
    <name evidence="2" type="ORF">PCAL00307_LOCUS11396</name>
    <name evidence="3" type="ORF">PECAL_3P20180</name>
</gene>
<reference evidence="2" key="1">
    <citation type="submission" date="2021-01" db="EMBL/GenBank/DDBJ databases">
        <authorList>
            <person name="Corre E."/>
            <person name="Pelletier E."/>
            <person name="Niang G."/>
            <person name="Scheremetjew M."/>
            <person name="Finn R."/>
            <person name="Kale V."/>
            <person name="Holt S."/>
            <person name="Cochrane G."/>
            <person name="Meng A."/>
            <person name="Brown T."/>
            <person name="Cohen L."/>
        </authorList>
    </citation>
    <scope>NUCLEOTIDE SEQUENCE</scope>
    <source>
        <strain evidence="2">CCMP1756</strain>
    </source>
</reference>
<evidence type="ECO:0000256" key="1">
    <source>
        <dbReference type="SAM" id="SignalP"/>
    </source>
</evidence>
<dbReference type="Proteomes" id="UP000789595">
    <property type="component" value="Unassembled WGS sequence"/>
</dbReference>
<evidence type="ECO:0000313" key="2">
    <source>
        <dbReference type="EMBL" id="CAE0695960.1"/>
    </source>
</evidence>
<accession>A0A7S4E873</accession>
<proteinExistence type="predicted"/>
<keyword evidence="1" id="KW-0732">Signal</keyword>
<feature type="chain" id="PRO_5036212414" evidence="1">
    <location>
        <begin position="20"/>
        <end position="285"/>
    </location>
</feature>
<feature type="signal peptide" evidence="1">
    <location>
        <begin position="1"/>
        <end position="19"/>
    </location>
</feature>
<keyword evidence="4" id="KW-1185">Reference proteome</keyword>
<organism evidence="2">
    <name type="scientific">Pelagomonas calceolata</name>
    <dbReference type="NCBI Taxonomy" id="35677"/>
    <lineage>
        <taxon>Eukaryota</taxon>
        <taxon>Sar</taxon>
        <taxon>Stramenopiles</taxon>
        <taxon>Ochrophyta</taxon>
        <taxon>Pelagophyceae</taxon>
        <taxon>Pelagomonadales</taxon>
        <taxon>Pelagomonadaceae</taxon>
        <taxon>Pelagomonas</taxon>
    </lineage>
</organism>
<dbReference type="EMBL" id="CAKKNE010000003">
    <property type="protein sequence ID" value="CAH0372044.1"/>
    <property type="molecule type" value="Genomic_DNA"/>
</dbReference>
<dbReference type="EMBL" id="HBIW01013273">
    <property type="protein sequence ID" value="CAE0695960.1"/>
    <property type="molecule type" value="Transcribed_RNA"/>
</dbReference>
<protein>
    <submittedName>
        <fullName evidence="2">Uncharacterized protein</fullName>
    </submittedName>
</protein>
<reference evidence="3" key="2">
    <citation type="submission" date="2021-11" db="EMBL/GenBank/DDBJ databases">
        <authorList>
            <consortium name="Genoscope - CEA"/>
            <person name="William W."/>
        </authorList>
    </citation>
    <scope>NUCLEOTIDE SEQUENCE</scope>
</reference>